<dbReference type="Proteomes" id="UP000219467">
    <property type="component" value="Unassembled WGS sequence"/>
</dbReference>
<sequence length="421" mass="45798">MSLRIVAEGSAETPHAETRQGEVPFGFDEIFFSRTDGRGVIQAGNSVFRRVSGYEGSRLIGAPHRIVRHPVMPKAAFHLLWERLQAGRATGVYVCNRALDGRAYWVFAAVVPIRDGYLSVRIKPSTTFFDRAKALYAELLAAEADGLAPADGAARLRARLVADGYSGYKSFQAQALAAEVTARAGQTSGYAPDVDQAVRATEAADGIEAELTAMSAIFRRALLITTNLRIVASQIGTRGRALGAIADNYALLSNEMIRWINQRMENASGRACGIAGSVSEDLFLKSATALLDEMSDNYARDDEAGLGDPEAERLRLSEAAAQYRVRAEAYHERALRDVADLEVHLAQMRHHVSALDAIRMQCRVEGAHTRANDGALGQIVGQLDTFQDELGEHLSQTMAHGRQIQGSGVEARHVWPRADVP</sequence>
<dbReference type="NCBIfam" id="TIGR00229">
    <property type="entry name" value="sensory_box"/>
    <property type="match status" value="1"/>
</dbReference>
<keyword evidence="3" id="KW-1185">Reference proteome</keyword>
<name>A0A285D421_9RHOB</name>
<evidence type="ECO:0000313" key="2">
    <source>
        <dbReference type="EMBL" id="SNX74532.1"/>
    </source>
</evidence>
<dbReference type="Gene3D" id="3.30.450.20">
    <property type="entry name" value="PAS domain"/>
    <property type="match status" value="1"/>
</dbReference>
<dbReference type="InterPro" id="IPR000014">
    <property type="entry name" value="PAS"/>
</dbReference>
<protein>
    <submittedName>
        <fullName evidence="2">Aerotaxis receptor</fullName>
    </submittedName>
</protein>
<gene>
    <name evidence="2" type="ORF">SAMN05878503_12326</name>
</gene>
<dbReference type="OrthoDB" id="266313at2"/>
<keyword evidence="2" id="KW-0675">Receptor</keyword>
<organism evidence="2 3">
    <name type="scientific">Cereibacter ovatus</name>
    <dbReference type="NCBI Taxonomy" id="439529"/>
    <lineage>
        <taxon>Bacteria</taxon>
        <taxon>Pseudomonadati</taxon>
        <taxon>Pseudomonadota</taxon>
        <taxon>Alphaproteobacteria</taxon>
        <taxon>Rhodobacterales</taxon>
        <taxon>Paracoccaceae</taxon>
        <taxon>Cereibacter</taxon>
    </lineage>
</organism>
<dbReference type="EMBL" id="OAOQ01000023">
    <property type="protein sequence ID" value="SNX74532.1"/>
    <property type="molecule type" value="Genomic_DNA"/>
</dbReference>
<evidence type="ECO:0000256" key="1">
    <source>
        <dbReference type="SAM" id="MobiDB-lite"/>
    </source>
</evidence>
<proteinExistence type="predicted"/>
<dbReference type="AlphaFoldDB" id="A0A285D421"/>
<reference evidence="3" key="1">
    <citation type="submission" date="2017-08" db="EMBL/GenBank/DDBJ databases">
        <authorList>
            <person name="Varghese N."/>
            <person name="Submissions S."/>
        </authorList>
    </citation>
    <scope>NUCLEOTIDE SEQUENCE [LARGE SCALE GENOMIC DNA]</scope>
    <source>
        <strain evidence="3">JA234</strain>
    </source>
</reference>
<accession>A0A285D421</accession>
<evidence type="ECO:0000313" key="3">
    <source>
        <dbReference type="Proteomes" id="UP000219467"/>
    </source>
</evidence>
<dbReference type="RefSeq" id="WP_141400091.1">
    <property type="nucleotide sequence ID" value="NZ_OAOQ01000023.1"/>
</dbReference>
<feature type="region of interest" description="Disordered" evidence="1">
    <location>
        <begin position="401"/>
        <end position="421"/>
    </location>
</feature>
<dbReference type="InterPro" id="IPR035965">
    <property type="entry name" value="PAS-like_dom_sf"/>
</dbReference>
<dbReference type="SUPFAM" id="SSF55785">
    <property type="entry name" value="PYP-like sensor domain (PAS domain)"/>
    <property type="match status" value="1"/>
</dbReference>